<dbReference type="RefSeq" id="WP_200267659.1">
    <property type="nucleotide sequence ID" value="NZ_JAENIJ010000004.1"/>
</dbReference>
<name>A0A934S558_9BACT</name>
<evidence type="ECO:0000256" key="2">
    <source>
        <dbReference type="PROSITE-ProRule" id="PRU00335"/>
    </source>
</evidence>
<protein>
    <submittedName>
        <fullName evidence="4">Transcriptional regulator CecR</fullName>
    </submittedName>
</protein>
<comment type="caution">
    <text evidence="4">The sequence shown here is derived from an EMBL/GenBank/DDBJ whole genome shotgun (WGS) entry which is preliminary data.</text>
</comment>
<evidence type="ECO:0000313" key="5">
    <source>
        <dbReference type="Proteomes" id="UP000603141"/>
    </source>
</evidence>
<dbReference type="InterPro" id="IPR036271">
    <property type="entry name" value="Tet_transcr_reg_TetR-rel_C_sf"/>
</dbReference>
<feature type="DNA-binding region" description="H-T-H motif" evidence="2">
    <location>
        <begin position="38"/>
        <end position="57"/>
    </location>
</feature>
<feature type="domain" description="HTH tetR-type" evidence="3">
    <location>
        <begin position="15"/>
        <end position="75"/>
    </location>
</feature>
<dbReference type="SUPFAM" id="SSF46689">
    <property type="entry name" value="Homeodomain-like"/>
    <property type="match status" value="1"/>
</dbReference>
<evidence type="ECO:0000259" key="3">
    <source>
        <dbReference type="PROSITE" id="PS50977"/>
    </source>
</evidence>
<evidence type="ECO:0000256" key="1">
    <source>
        <dbReference type="ARBA" id="ARBA00023125"/>
    </source>
</evidence>
<gene>
    <name evidence="4" type="primary">cecR</name>
    <name evidence="4" type="ORF">JIN85_03400</name>
</gene>
<keyword evidence="1 2" id="KW-0238">DNA-binding</keyword>
<dbReference type="PROSITE" id="PS50977">
    <property type="entry name" value="HTH_TETR_2"/>
    <property type="match status" value="1"/>
</dbReference>
<organism evidence="4 5">
    <name type="scientific">Luteolibacter pohnpeiensis</name>
    <dbReference type="NCBI Taxonomy" id="454153"/>
    <lineage>
        <taxon>Bacteria</taxon>
        <taxon>Pseudomonadati</taxon>
        <taxon>Verrucomicrobiota</taxon>
        <taxon>Verrucomicrobiia</taxon>
        <taxon>Verrucomicrobiales</taxon>
        <taxon>Verrucomicrobiaceae</taxon>
        <taxon>Luteolibacter</taxon>
    </lineage>
</organism>
<keyword evidence="5" id="KW-1185">Reference proteome</keyword>
<dbReference type="Proteomes" id="UP000603141">
    <property type="component" value="Unassembled WGS sequence"/>
</dbReference>
<dbReference type="SUPFAM" id="SSF48498">
    <property type="entry name" value="Tetracyclin repressor-like, C-terminal domain"/>
    <property type="match status" value="1"/>
</dbReference>
<dbReference type="InterPro" id="IPR009057">
    <property type="entry name" value="Homeodomain-like_sf"/>
</dbReference>
<dbReference type="PANTHER" id="PTHR30055:SF146">
    <property type="entry name" value="HTH-TYPE TRANSCRIPTIONAL DUAL REGULATOR CECR"/>
    <property type="match status" value="1"/>
</dbReference>
<dbReference type="InterPro" id="IPR015292">
    <property type="entry name" value="Tscrpt_reg_YbiH_C"/>
</dbReference>
<proteinExistence type="predicted"/>
<dbReference type="Gene3D" id="1.10.10.60">
    <property type="entry name" value="Homeodomain-like"/>
    <property type="match status" value="1"/>
</dbReference>
<dbReference type="GO" id="GO:0003700">
    <property type="term" value="F:DNA-binding transcription factor activity"/>
    <property type="evidence" value="ECO:0007669"/>
    <property type="project" value="TreeGrafter"/>
</dbReference>
<dbReference type="Pfam" id="PF09209">
    <property type="entry name" value="CecR_C"/>
    <property type="match status" value="1"/>
</dbReference>
<dbReference type="InterPro" id="IPR050109">
    <property type="entry name" value="HTH-type_TetR-like_transc_reg"/>
</dbReference>
<dbReference type="InterPro" id="IPR001647">
    <property type="entry name" value="HTH_TetR"/>
</dbReference>
<sequence>MNANFLFDPAPTKGEQARHKLLLAALEKIGEKGYDGASVRDIASAAGQNVAAISYYFGNKEKLYEEVLDGILGYIWKAFGGINEEATVLLQSGKDDPDAACKLLQRMLTTLLMENIERAEIGKLRNVIMREQAKPSTVFNHLYENGLNPLHRTFTQLLAMATGLEAESTEAVIRTHALFGQVMAFNVARATILRRLGLEKLERKHGEMISAVVDEHIELICKGLQAKGKAQ</sequence>
<dbReference type="PROSITE" id="PS01081">
    <property type="entry name" value="HTH_TETR_1"/>
    <property type="match status" value="1"/>
</dbReference>
<dbReference type="GO" id="GO:0000976">
    <property type="term" value="F:transcription cis-regulatory region binding"/>
    <property type="evidence" value="ECO:0007669"/>
    <property type="project" value="TreeGrafter"/>
</dbReference>
<dbReference type="PRINTS" id="PR00455">
    <property type="entry name" value="HTHTETR"/>
</dbReference>
<dbReference type="Gene3D" id="1.10.357.10">
    <property type="entry name" value="Tetracycline Repressor, domain 2"/>
    <property type="match status" value="1"/>
</dbReference>
<accession>A0A934S558</accession>
<dbReference type="InterPro" id="IPR023772">
    <property type="entry name" value="DNA-bd_HTH_TetR-type_CS"/>
</dbReference>
<dbReference type="Pfam" id="PF00440">
    <property type="entry name" value="TetR_N"/>
    <property type="match status" value="1"/>
</dbReference>
<evidence type="ECO:0000313" key="4">
    <source>
        <dbReference type="EMBL" id="MBK1881445.1"/>
    </source>
</evidence>
<dbReference type="PANTHER" id="PTHR30055">
    <property type="entry name" value="HTH-TYPE TRANSCRIPTIONAL REGULATOR RUTR"/>
    <property type="match status" value="1"/>
</dbReference>
<reference evidence="4" key="1">
    <citation type="submission" date="2021-01" db="EMBL/GenBank/DDBJ databases">
        <title>Modified the classification status of verrucomicrobia.</title>
        <authorList>
            <person name="Feng X."/>
        </authorList>
    </citation>
    <scope>NUCLEOTIDE SEQUENCE</scope>
    <source>
        <strain evidence="4">KCTC 22041</strain>
    </source>
</reference>
<dbReference type="AlphaFoldDB" id="A0A934S558"/>
<dbReference type="NCBIfam" id="NF008587">
    <property type="entry name" value="PRK11552.1"/>
    <property type="match status" value="1"/>
</dbReference>
<dbReference type="EMBL" id="JAENIJ010000004">
    <property type="protein sequence ID" value="MBK1881445.1"/>
    <property type="molecule type" value="Genomic_DNA"/>
</dbReference>